<reference evidence="1 2" key="1">
    <citation type="submission" date="2017-12" db="EMBL/GenBank/DDBJ databases">
        <authorList>
            <person name="Hurst M.R.H."/>
        </authorList>
    </citation>
    <scope>NUCLEOTIDE SEQUENCE [LARGE SCALE GENOMIC DNA]</scope>
    <source>
        <strain evidence="1 2">SY-3-19</strain>
    </source>
</reference>
<sequence>MTAAVLRHTIATFEIKFEYRISVAFSLPPHRLNPAFAIFGGGVKRPDKIQQGGNPMKRKIAIVAGALLFSTSAFAGEAMDKCVSVVEPLGSPDPEGQCACFVDAMTDEQAEDYVNNVSDWESDASDEMKEIGLQCFPEIN</sequence>
<dbReference type="EMBL" id="PJCH01000001">
    <property type="protein sequence ID" value="PQA89559.1"/>
    <property type="molecule type" value="Genomic_DNA"/>
</dbReference>
<accession>A0A2S7KAU5</accession>
<evidence type="ECO:0000313" key="1">
    <source>
        <dbReference type="EMBL" id="PQA89559.1"/>
    </source>
</evidence>
<keyword evidence="2" id="KW-1185">Reference proteome</keyword>
<comment type="caution">
    <text evidence="1">The sequence shown here is derived from an EMBL/GenBank/DDBJ whole genome shotgun (WGS) entry which is preliminary data.</text>
</comment>
<protein>
    <submittedName>
        <fullName evidence="1">Uncharacterized protein</fullName>
    </submittedName>
</protein>
<dbReference type="AlphaFoldDB" id="A0A2S7KAU5"/>
<dbReference type="Proteomes" id="UP000239504">
    <property type="component" value="Unassembled WGS sequence"/>
</dbReference>
<evidence type="ECO:0000313" key="2">
    <source>
        <dbReference type="Proteomes" id="UP000239504"/>
    </source>
</evidence>
<organism evidence="1 2">
    <name type="scientific">Hyphococcus luteus</name>
    <dbReference type="NCBI Taxonomy" id="2058213"/>
    <lineage>
        <taxon>Bacteria</taxon>
        <taxon>Pseudomonadati</taxon>
        <taxon>Pseudomonadota</taxon>
        <taxon>Alphaproteobacteria</taxon>
        <taxon>Parvularculales</taxon>
        <taxon>Parvularculaceae</taxon>
        <taxon>Hyphococcus</taxon>
    </lineage>
</organism>
<gene>
    <name evidence="1" type="ORF">CW354_01425</name>
</gene>
<name>A0A2S7KAU5_9PROT</name>
<proteinExistence type="predicted"/>